<sequence length="52" mass="6024">MVCFLTENRNMFQWAEVVFLERWFRDIPDTTNDQVLLTSQLLSGKTGLNACA</sequence>
<accession>A0A9D4MPK5</accession>
<name>A0A9D4MPK5_DREPO</name>
<reference evidence="1" key="2">
    <citation type="submission" date="2020-11" db="EMBL/GenBank/DDBJ databases">
        <authorList>
            <person name="McCartney M.A."/>
            <person name="Auch B."/>
            <person name="Kono T."/>
            <person name="Mallez S."/>
            <person name="Becker A."/>
            <person name="Gohl D.M."/>
            <person name="Silverstein K.A.T."/>
            <person name="Koren S."/>
            <person name="Bechman K.B."/>
            <person name="Herman A."/>
            <person name="Abrahante J.E."/>
            <person name="Garbe J."/>
        </authorList>
    </citation>
    <scope>NUCLEOTIDE SEQUENCE</scope>
    <source>
        <strain evidence="1">Duluth1</strain>
        <tissue evidence="1">Whole animal</tissue>
    </source>
</reference>
<protein>
    <submittedName>
        <fullName evidence="1">Uncharacterized protein</fullName>
    </submittedName>
</protein>
<reference evidence="1" key="1">
    <citation type="journal article" date="2019" name="bioRxiv">
        <title>The Genome of the Zebra Mussel, Dreissena polymorpha: A Resource for Invasive Species Research.</title>
        <authorList>
            <person name="McCartney M.A."/>
            <person name="Auch B."/>
            <person name="Kono T."/>
            <person name="Mallez S."/>
            <person name="Zhang Y."/>
            <person name="Obille A."/>
            <person name="Becker A."/>
            <person name="Abrahante J.E."/>
            <person name="Garbe J."/>
            <person name="Badalamenti J.P."/>
            <person name="Herman A."/>
            <person name="Mangelson H."/>
            <person name="Liachko I."/>
            <person name="Sullivan S."/>
            <person name="Sone E.D."/>
            <person name="Koren S."/>
            <person name="Silverstein K.A.T."/>
            <person name="Beckman K.B."/>
            <person name="Gohl D.M."/>
        </authorList>
    </citation>
    <scope>NUCLEOTIDE SEQUENCE</scope>
    <source>
        <strain evidence="1">Duluth1</strain>
        <tissue evidence="1">Whole animal</tissue>
    </source>
</reference>
<proteinExistence type="predicted"/>
<organism evidence="1 2">
    <name type="scientific">Dreissena polymorpha</name>
    <name type="common">Zebra mussel</name>
    <name type="synonym">Mytilus polymorpha</name>
    <dbReference type="NCBI Taxonomy" id="45954"/>
    <lineage>
        <taxon>Eukaryota</taxon>
        <taxon>Metazoa</taxon>
        <taxon>Spiralia</taxon>
        <taxon>Lophotrochozoa</taxon>
        <taxon>Mollusca</taxon>
        <taxon>Bivalvia</taxon>
        <taxon>Autobranchia</taxon>
        <taxon>Heteroconchia</taxon>
        <taxon>Euheterodonta</taxon>
        <taxon>Imparidentia</taxon>
        <taxon>Neoheterodontei</taxon>
        <taxon>Myida</taxon>
        <taxon>Dreissenoidea</taxon>
        <taxon>Dreissenidae</taxon>
        <taxon>Dreissena</taxon>
    </lineage>
</organism>
<keyword evidence="2" id="KW-1185">Reference proteome</keyword>
<evidence type="ECO:0000313" key="1">
    <source>
        <dbReference type="EMBL" id="KAH3878982.1"/>
    </source>
</evidence>
<dbReference type="AlphaFoldDB" id="A0A9D4MPK5"/>
<gene>
    <name evidence="1" type="ORF">DPMN_002883</name>
</gene>
<comment type="caution">
    <text evidence="1">The sequence shown here is derived from an EMBL/GenBank/DDBJ whole genome shotgun (WGS) entry which is preliminary data.</text>
</comment>
<dbReference type="EMBL" id="JAIWYP010000001">
    <property type="protein sequence ID" value="KAH3878982.1"/>
    <property type="molecule type" value="Genomic_DNA"/>
</dbReference>
<evidence type="ECO:0000313" key="2">
    <source>
        <dbReference type="Proteomes" id="UP000828390"/>
    </source>
</evidence>
<dbReference type="Proteomes" id="UP000828390">
    <property type="component" value="Unassembled WGS sequence"/>
</dbReference>